<comment type="caution">
    <text evidence="1">The sequence shown here is derived from an EMBL/GenBank/DDBJ whole genome shotgun (WGS) entry which is preliminary data.</text>
</comment>
<dbReference type="GO" id="GO:0003676">
    <property type="term" value="F:nucleic acid binding"/>
    <property type="evidence" value="ECO:0007669"/>
    <property type="project" value="InterPro"/>
</dbReference>
<protein>
    <recommendedName>
        <fullName evidence="2">VRR-NUC domain-containing protein</fullName>
    </recommendedName>
</protein>
<gene>
    <name evidence="1" type="ORF">LCGC14_1060840</name>
</gene>
<dbReference type="EMBL" id="LAZR01004502">
    <property type="protein sequence ID" value="KKN08018.1"/>
    <property type="molecule type" value="Genomic_DNA"/>
</dbReference>
<evidence type="ECO:0008006" key="2">
    <source>
        <dbReference type="Google" id="ProtNLM"/>
    </source>
</evidence>
<accession>A0A0F9QS03</accession>
<evidence type="ECO:0000313" key="1">
    <source>
        <dbReference type="EMBL" id="KKN08018.1"/>
    </source>
</evidence>
<organism evidence="1">
    <name type="scientific">marine sediment metagenome</name>
    <dbReference type="NCBI Taxonomy" id="412755"/>
    <lineage>
        <taxon>unclassified sequences</taxon>
        <taxon>metagenomes</taxon>
        <taxon>ecological metagenomes</taxon>
    </lineage>
</organism>
<name>A0A0F9QS03_9ZZZZ</name>
<dbReference type="Gene3D" id="3.40.1350.10">
    <property type="match status" value="1"/>
</dbReference>
<dbReference type="AlphaFoldDB" id="A0A0F9QS03"/>
<dbReference type="InterPro" id="IPR011856">
    <property type="entry name" value="tRNA_endonuc-like_dom_sf"/>
</dbReference>
<proteinExistence type="predicted"/>
<sequence length="157" mass="18188">MNYRRSRTFTMKVNKQGKIVVKESEIQSSIIRWLNHQPNVGFVWNNRNVGVYAGKNRFGKDRFIPSQVQGVPDILGYTKSGKMIGIEVKRPEHKNKIEKLNDLELMGNTTLLTKETKRLKTQVQFVEHMRECGCIAFIAYSLDQVQELWNNGGFNLK</sequence>
<reference evidence="1" key="1">
    <citation type="journal article" date="2015" name="Nature">
        <title>Complex archaea that bridge the gap between prokaryotes and eukaryotes.</title>
        <authorList>
            <person name="Spang A."/>
            <person name="Saw J.H."/>
            <person name="Jorgensen S.L."/>
            <person name="Zaremba-Niedzwiedzka K."/>
            <person name="Martijn J."/>
            <person name="Lind A.E."/>
            <person name="van Eijk R."/>
            <person name="Schleper C."/>
            <person name="Guy L."/>
            <person name="Ettema T.J."/>
        </authorList>
    </citation>
    <scope>NUCLEOTIDE SEQUENCE</scope>
</reference>